<feature type="region of interest" description="Disordered" evidence="5">
    <location>
        <begin position="338"/>
        <end position="386"/>
    </location>
</feature>
<keyword evidence="9" id="KW-1185">Reference proteome</keyword>
<evidence type="ECO:0000259" key="7">
    <source>
        <dbReference type="SMART" id="SM01024"/>
    </source>
</evidence>
<dbReference type="InterPro" id="IPR003960">
    <property type="entry name" value="ATPase_AAA_CS"/>
</dbReference>
<feature type="compositionally biased region" description="Low complexity" evidence="5">
    <location>
        <begin position="355"/>
        <end position="386"/>
    </location>
</feature>
<evidence type="ECO:0000259" key="6">
    <source>
        <dbReference type="SMART" id="SM00382"/>
    </source>
</evidence>
<dbReference type="Proteomes" id="UP000245884">
    <property type="component" value="Unassembled WGS sequence"/>
</dbReference>
<dbReference type="Pfam" id="PF08740">
    <property type="entry name" value="BCS1_N"/>
    <property type="match status" value="1"/>
</dbReference>
<dbReference type="GeneID" id="37030495"/>
<name>A0A316UIF2_9BASI</name>
<keyword evidence="4" id="KW-0547">Nucleotide-binding</keyword>
<reference evidence="8 9" key="1">
    <citation type="journal article" date="2018" name="Mol. Biol. Evol.">
        <title>Broad Genomic Sampling Reveals a Smut Pathogenic Ancestry of the Fungal Clade Ustilaginomycotina.</title>
        <authorList>
            <person name="Kijpornyongpan T."/>
            <person name="Mondo S.J."/>
            <person name="Barry K."/>
            <person name="Sandor L."/>
            <person name="Lee J."/>
            <person name="Lipzen A."/>
            <person name="Pangilinan J."/>
            <person name="LaButti K."/>
            <person name="Hainaut M."/>
            <person name="Henrissat B."/>
            <person name="Grigoriev I.V."/>
            <person name="Spatafora J.W."/>
            <person name="Aime M.C."/>
        </authorList>
    </citation>
    <scope>NUCLEOTIDE SEQUENCE [LARGE SCALE GENOMIC DNA]</scope>
    <source>
        <strain evidence="8 9">MCA 5214</strain>
    </source>
</reference>
<dbReference type="GO" id="GO:0005524">
    <property type="term" value="F:ATP binding"/>
    <property type="evidence" value="ECO:0007669"/>
    <property type="project" value="UniProtKB-KW"/>
</dbReference>
<dbReference type="GO" id="GO:0005743">
    <property type="term" value="C:mitochondrial inner membrane"/>
    <property type="evidence" value="ECO:0007669"/>
    <property type="project" value="UniProtKB-SubCell"/>
</dbReference>
<keyword evidence="8" id="KW-0378">Hydrolase</keyword>
<dbReference type="RefSeq" id="XP_025359729.1">
    <property type="nucleotide sequence ID" value="XM_025508672.1"/>
</dbReference>
<dbReference type="InterPro" id="IPR027417">
    <property type="entry name" value="P-loop_NTPase"/>
</dbReference>
<comment type="similarity">
    <text evidence="2">Belongs to the AAA ATPase family. BCS1 subfamily.</text>
</comment>
<feature type="domain" description="BCS1 N-terminal" evidence="7">
    <location>
        <begin position="46"/>
        <end position="238"/>
    </location>
</feature>
<dbReference type="SUPFAM" id="SSF52540">
    <property type="entry name" value="P-loop containing nucleoside triphosphate hydrolases"/>
    <property type="match status" value="1"/>
</dbReference>
<dbReference type="InterPro" id="IPR050747">
    <property type="entry name" value="Mitochondrial_chaperone_BCS1"/>
</dbReference>
<proteinExistence type="inferred from homology"/>
<dbReference type="PANTHER" id="PTHR23070">
    <property type="entry name" value="BCS1 AAA-TYPE ATPASE"/>
    <property type="match status" value="1"/>
</dbReference>
<dbReference type="AlphaFoldDB" id="A0A316UIF2"/>
<comment type="subcellular location">
    <subcellularLocation>
        <location evidence="1">Mitochondrion inner membrane</location>
        <topology evidence="1">Single-pass membrane protein</topology>
    </subcellularLocation>
</comment>
<evidence type="ECO:0000313" key="8">
    <source>
        <dbReference type="EMBL" id="PWN25117.1"/>
    </source>
</evidence>
<evidence type="ECO:0000256" key="3">
    <source>
        <dbReference type="ARBA" id="ARBA00022792"/>
    </source>
</evidence>
<evidence type="ECO:0000256" key="5">
    <source>
        <dbReference type="SAM" id="MobiDB-lite"/>
    </source>
</evidence>
<dbReference type="InterPro" id="IPR003959">
    <property type="entry name" value="ATPase_AAA_core"/>
</dbReference>
<dbReference type="Gene3D" id="3.40.50.300">
    <property type="entry name" value="P-loop containing nucleotide triphosphate hydrolases"/>
    <property type="match status" value="1"/>
</dbReference>
<evidence type="ECO:0000256" key="2">
    <source>
        <dbReference type="ARBA" id="ARBA00007448"/>
    </source>
</evidence>
<dbReference type="GO" id="GO:0016887">
    <property type="term" value="F:ATP hydrolysis activity"/>
    <property type="evidence" value="ECO:0007669"/>
    <property type="project" value="InterPro"/>
</dbReference>
<evidence type="ECO:0000313" key="9">
    <source>
        <dbReference type="Proteomes" id="UP000245884"/>
    </source>
</evidence>
<keyword evidence="3" id="KW-0472">Membrane</keyword>
<gene>
    <name evidence="8" type="ORF">BDZ90DRAFT_265605</name>
</gene>
<dbReference type="InterPro" id="IPR003593">
    <property type="entry name" value="AAA+_ATPase"/>
</dbReference>
<protein>
    <submittedName>
        <fullName evidence="8">P-loop containing nucleoside triphosphate hydrolase protein</fullName>
    </submittedName>
</protein>
<keyword evidence="4" id="KW-0067">ATP-binding</keyword>
<evidence type="ECO:0000256" key="1">
    <source>
        <dbReference type="ARBA" id="ARBA00004434"/>
    </source>
</evidence>
<dbReference type="OrthoDB" id="10251412at2759"/>
<organism evidence="8 9">
    <name type="scientific">Jaminaea rosea</name>
    <dbReference type="NCBI Taxonomy" id="1569628"/>
    <lineage>
        <taxon>Eukaryota</taxon>
        <taxon>Fungi</taxon>
        <taxon>Dikarya</taxon>
        <taxon>Basidiomycota</taxon>
        <taxon>Ustilaginomycotina</taxon>
        <taxon>Exobasidiomycetes</taxon>
        <taxon>Microstromatales</taxon>
        <taxon>Microstromatales incertae sedis</taxon>
        <taxon>Jaminaea</taxon>
    </lineage>
</organism>
<dbReference type="STRING" id="1569628.A0A316UIF2"/>
<keyword evidence="3" id="KW-0999">Mitochondrion inner membrane</keyword>
<dbReference type="PROSITE" id="PS00674">
    <property type="entry name" value="AAA"/>
    <property type="match status" value="1"/>
</dbReference>
<feature type="domain" description="AAA+ ATPase" evidence="6">
    <location>
        <begin position="271"/>
        <end position="439"/>
    </location>
</feature>
<dbReference type="SMART" id="SM00382">
    <property type="entry name" value="AAA"/>
    <property type="match status" value="1"/>
</dbReference>
<keyword evidence="3" id="KW-0496">Mitochondrion</keyword>
<dbReference type="Pfam" id="PF00004">
    <property type="entry name" value="AAA"/>
    <property type="match status" value="2"/>
</dbReference>
<sequence length="522" mass="57063">MASVGQVGLSPASHSSKKVAVSPKSIVRLIQDIIQSPQFWDGLRVFGIGAAIAGSKWLAETVWESLKSLVLCRAVLRAGADGGGGDAYQWAMLYVTRHTQWEEDARDVEITTVSKLAYDSFNGDDEEQAAKHASGGESKSGLDGVYLYPIESTTVRFRFHSTWVFATRTRSRNGDSSIEERLDLSFLTWSSKTMRQFIAEARALYEQSERGRIVVYNIDRYGYWSRSRVITRRLRDSLFLPTNIKVRALDDARRFLSEPARLWYGDRGIPYRRGFLFHGLPGTGKTSLAHVLASELQRPIYQLSLSGGLNDSKFAELMTSVPSGSVVVLEDVDCAFGSRGTTEGGEEHGDRARITGTTAAGSSATPQRSAAPSPAPSTGGPQGAGPASLTFSGLLNAIDGITAGEARLLILTTNHRNRLDPALVRPGRVDVEFEFGNANRQQARELFERCDDTSVSLGVTPPPVSREELLEAAEVFARATRPGRYSVAHLQGFLLARMGMGPREVAEAWRMQEEGGSEGRLV</sequence>
<evidence type="ECO:0000256" key="4">
    <source>
        <dbReference type="RuleBase" id="RU003651"/>
    </source>
</evidence>
<dbReference type="InterPro" id="IPR014851">
    <property type="entry name" value="BCS1_N"/>
</dbReference>
<dbReference type="EMBL" id="KZ819677">
    <property type="protein sequence ID" value="PWN25117.1"/>
    <property type="molecule type" value="Genomic_DNA"/>
</dbReference>
<dbReference type="SMART" id="SM01024">
    <property type="entry name" value="BCS1_N"/>
    <property type="match status" value="1"/>
</dbReference>
<accession>A0A316UIF2</accession>